<dbReference type="NCBIfam" id="TIGR03054">
    <property type="entry name" value="photo_alph_chp1"/>
    <property type="match status" value="1"/>
</dbReference>
<keyword evidence="3" id="KW-1185">Reference proteome</keyword>
<sequence>MMTAPNSRRPQSDKEKELIPPFLLKGMFALALGSILMVAWAVWTGREPTGQPPAAPVVAERQLVLVGLGEQAVAVRTPEGETLFEADNGGFVTVIQIGLRRARTVHRVEDNPPVRLVKYENGRLSLQDDATGWSAELQAFGPDNQAVFARMLSE</sequence>
<evidence type="ECO:0000313" key="3">
    <source>
        <dbReference type="Proteomes" id="UP000244060"/>
    </source>
</evidence>
<organism evidence="2 3">
    <name type="scientific">Cereibacter azotoformans</name>
    <dbReference type="NCBI Taxonomy" id="43057"/>
    <lineage>
        <taxon>Bacteria</taxon>
        <taxon>Pseudomonadati</taxon>
        <taxon>Pseudomonadota</taxon>
        <taxon>Alphaproteobacteria</taxon>
        <taxon>Rhodobacterales</taxon>
        <taxon>Paracoccaceae</taxon>
        <taxon>Cereibacter</taxon>
    </lineage>
</organism>
<comment type="caution">
    <text evidence="2">The sequence shown here is derived from an EMBL/GenBank/DDBJ whole genome shotgun (WGS) entry which is preliminary data.</text>
</comment>
<name>A0A2T5K0E6_9RHOB</name>
<evidence type="ECO:0000313" key="2">
    <source>
        <dbReference type="EMBL" id="PTR15913.1"/>
    </source>
</evidence>
<reference evidence="2 3" key="1">
    <citation type="submission" date="2018-04" db="EMBL/GenBank/DDBJ databases">
        <title>Genomic Encyclopedia of Type Strains, Phase III (KMG-III): the genomes of soil and plant-associated and newly described type strains.</title>
        <authorList>
            <person name="Whitman W."/>
        </authorList>
    </citation>
    <scope>NUCLEOTIDE SEQUENCE [LARGE SCALE GENOMIC DNA]</scope>
    <source>
        <strain evidence="2 3">KA25</strain>
    </source>
</reference>
<dbReference type="Proteomes" id="UP000244060">
    <property type="component" value="Unassembled WGS sequence"/>
</dbReference>
<accession>A0A2T5K0E6</accession>
<keyword evidence="1" id="KW-0472">Membrane</keyword>
<gene>
    <name evidence="2" type="ORF">C8J28_11360</name>
</gene>
<proteinExistence type="predicted"/>
<keyword evidence="1" id="KW-0812">Transmembrane</keyword>
<dbReference type="OrthoDB" id="7848123at2"/>
<feature type="transmembrane region" description="Helical" evidence="1">
    <location>
        <begin position="21"/>
        <end position="43"/>
    </location>
</feature>
<dbReference type="AlphaFoldDB" id="A0A2T5K0E6"/>
<keyword evidence="1" id="KW-1133">Transmembrane helix</keyword>
<evidence type="ECO:0000256" key="1">
    <source>
        <dbReference type="SAM" id="Phobius"/>
    </source>
</evidence>
<protein>
    <submittedName>
        <fullName evidence="2">Putative photosynthetic complex assembly protein</fullName>
    </submittedName>
</protein>
<dbReference type="EMBL" id="QAOT01000013">
    <property type="protein sequence ID" value="PTR15913.1"/>
    <property type="molecule type" value="Genomic_DNA"/>
</dbReference>
<dbReference type="InterPro" id="IPR017495">
    <property type="entry name" value="PuhC"/>
</dbReference>